<dbReference type="OrthoDB" id="2086968at2"/>
<dbReference type="HOGENOM" id="CLU_2971169_0_0_9"/>
<evidence type="ECO:0000313" key="2">
    <source>
        <dbReference type="Proteomes" id="UP000000814"/>
    </source>
</evidence>
<dbReference type="EMBL" id="AE001438">
    <property type="protein sequence ID" value="AAK76818.1"/>
    <property type="molecule type" value="Genomic_DNA"/>
</dbReference>
<dbReference type="GeneID" id="45000499"/>
<dbReference type="Proteomes" id="UP000000814">
    <property type="component" value="Plasmid pSOL1"/>
</dbReference>
<reference evidence="1 2" key="1">
    <citation type="journal article" date="2001" name="J. Bacteriol.">
        <title>Genome sequence and comparative analysis of the solvent-producing bacterium Clostridium acetobutylicum.</title>
        <authorList>
            <person name="Nolling J."/>
            <person name="Breton G."/>
            <person name="Omelchenko M.V."/>
            <person name="Makarova K.S."/>
            <person name="Zeng Q."/>
            <person name="Gibson R."/>
            <person name="Lee H.M."/>
            <person name="Dubois J."/>
            <person name="Qiu D."/>
            <person name="Hitti J."/>
            <person name="Wolf Y.I."/>
            <person name="Tatusov R.L."/>
            <person name="Sabathe F."/>
            <person name="Doucette-Stamm L."/>
            <person name="Soucaille P."/>
            <person name="Daly M.J."/>
            <person name="Bennett G.N."/>
            <person name="Koonin E.V."/>
            <person name="Smith D.R."/>
        </authorList>
    </citation>
    <scope>NUCLEOTIDE SEQUENCE [LARGE SCALE GENOMIC DNA]</scope>
    <source>
        <strain evidence="2">ATCC 824 / DSM 792 / JCM 1419 / LMG 5710 / VKM B-1787</strain>
        <plasmid evidence="2">pSOL1</plasmid>
    </source>
</reference>
<evidence type="ECO:0000313" key="1">
    <source>
        <dbReference type="EMBL" id="AAK76818.1"/>
    </source>
</evidence>
<dbReference type="AlphaFoldDB" id="Q97TM6"/>
<dbReference type="KEGG" id="cac:CA_P0072"/>
<keyword evidence="2" id="KW-1185">Reference proteome</keyword>
<name>Q97TM6_CLOAB</name>
<accession>Q97TM6</accession>
<protein>
    <submittedName>
        <fullName evidence="1">Uncharacterized protein</fullName>
    </submittedName>
</protein>
<geneLocation type="plasmid" evidence="1 2">
    <name>pSOL1</name>
</geneLocation>
<keyword evidence="1" id="KW-0614">Plasmid</keyword>
<dbReference type="PATRIC" id="fig|272562.8.peg.72"/>
<proteinExistence type="predicted"/>
<organism evidence="1 2">
    <name type="scientific">Clostridium acetobutylicum (strain ATCC 824 / DSM 792 / JCM 1419 / IAM 19013 / LMG 5710 / NBRC 13948 / NRRL B-527 / VKM B-1787 / 2291 / W)</name>
    <dbReference type="NCBI Taxonomy" id="272562"/>
    <lineage>
        <taxon>Bacteria</taxon>
        <taxon>Bacillati</taxon>
        <taxon>Bacillota</taxon>
        <taxon>Clostridia</taxon>
        <taxon>Eubacteriales</taxon>
        <taxon>Clostridiaceae</taxon>
        <taxon>Clostridium</taxon>
    </lineage>
</organism>
<gene>
    <name evidence="1" type="ordered locus">CA_P0072</name>
</gene>
<sequence>MLNLSIEEQKQILGGRWKAVVYDPSGNVYATAYFSTDSAARDWVDENYPNCVANVYEV</sequence>
<dbReference type="RefSeq" id="WP_010890757.1">
    <property type="nucleotide sequence ID" value="NC_001988.2"/>
</dbReference>